<dbReference type="Gene3D" id="3.20.20.100">
    <property type="entry name" value="NADP-dependent oxidoreductase domain"/>
    <property type="match status" value="1"/>
</dbReference>
<dbReference type="InterPro" id="IPR036812">
    <property type="entry name" value="NAD(P)_OxRdtase_dom_sf"/>
</dbReference>
<evidence type="ECO:0000256" key="4">
    <source>
        <dbReference type="PIRSR" id="PIRSR000097-3"/>
    </source>
</evidence>
<dbReference type="EMBL" id="JAOPGA020001424">
    <property type="protein sequence ID" value="KAL0488274.1"/>
    <property type="molecule type" value="Genomic_DNA"/>
</dbReference>
<keyword evidence="1" id="KW-0560">Oxidoreductase</keyword>
<feature type="domain" description="NADP-dependent oxidoreductase" evidence="5">
    <location>
        <begin position="15"/>
        <end position="290"/>
    </location>
</feature>
<name>A0AAW2ZFX8_9EUKA</name>
<dbReference type="PIRSF" id="PIRSF000097">
    <property type="entry name" value="AKR"/>
    <property type="match status" value="1"/>
</dbReference>
<feature type="site" description="Lowers pKa of active site Tyr" evidence="4">
    <location>
        <position position="78"/>
    </location>
</feature>
<gene>
    <name evidence="6" type="ORF">AKO1_015499</name>
</gene>
<accession>A0AAW2ZFX8</accession>
<evidence type="ECO:0000259" key="5">
    <source>
        <dbReference type="Pfam" id="PF00248"/>
    </source>
</evidence>
<feature type="active site" description="Proton donor" evidence="2">
    <location>
        <position position="49"/>
    </location>
</feature>
<dbReference type="InterPro" id="IPR018170">
    <property type="entry name" value="Aldo/ket_reductase_CS"/>
</dbReference>
<dbReference type="Pfam" id="PF00248">
    <property type="entry name" value="Aldo_ket_red"/>
    <property type="match status" value="1"/>
</dbReference>
<evidence type="ECO:0000256" key="3">
    <source>
        <dbReference type="PIRSR" id="PIRSR000097-2"/>
    </source>
</evidence>
<dbReference type="SUPFAM" id="SSF51430">
    <property type="entry name" value="NAD(P)-linked oxidoreductase"/>
    <property type="match status" value="1"/>
</dbReference>
<protein>
    <submittedName>
        <fullName evidence="6">Alcohol dehydrogenase</fullName>
    </submittedName>
</protein>
<evidence type="ECO:0000313" key="6">
    <source>
        <dbReference type="EMBL" id="KAL0488274.1"/>
    </source>
</evidence>
<dbReference type="PANTHER" id="PTHR11732">
    <property type="entry name" value="ALDO/KETO REDUCTASE"/>
    <property type="match status" value="1"/>
</dbReference>
<dbReference type="InterPro" id="IPR020471">
    <property type="entry name" value="AKR"/>
</dbReference>
<keyword evidence="7" id="KW-1185">Reference proteome</keyword>
<proteinExistence type="predicted"/>
<dbReference type="PROSITE" id="PS00798">
    <property type="entry name" value="ALDOKETO_REDUCTASE_1"/>
    <property type="match status" value="1"/>
</dbReference>
<organism evidence="6 7">
    <name type="scientific">Acrasis kona</name>
    <dbReference type="NCBI Taxonomy" id="1008807"/>
    <lineage>
        <taxon>Eukaryota</taxon>
        <taxon>Discoba</taxon>
        <taxon>Heterolobosea</taxon>
        <taxon>Tetramitia</taxon>
        <taxon>Eutetramitia</taxon>
        <taxon>Acrasidae</taxon>
        <taxon>Acrasis</taxon>
    </lineage>
</organism>
<evidence type="ECO:0000256" key="2">
    <source>
        <dbReference type="PIRSR" id="PIRSR000097-1"/>
    </source>
</evidence>
<feature type="binding site" evidence="3">
    <location>
        <position position="111"/>
    </location>
    <ligand>
        <name>substrate</name>
    </ligand>
</feature>
<dbReference type="FunFam" id="3.20.20.100:FF:000002">
    <property type="entry name" value="2,5-diketo-D-gluconic acid reductase A"/>
    <property type="match status" value="1"/>
</dbReference>
<comment type="caution">
    <text evidence="6">The sequence shown here is derived from an EMBL/GenBank/DDBJ whole genome shotgun (WGS) entry which is preliminary data.</text>
</comment>
<dbReference type="GO" id="GO:0016616">
    <property type="term" value="F:oxidoreductase activity, acting on the CH-OH group of donors, NAD or NADP as acceptor"/>
    <property type="evidence" value="ECO:0007669"/>
    <property type="project" value="UniProtKB-ARBA"/>
</dbReference>
<sequence>MSHVTLRSGSVMPLLGIGTWRVSEVQDVNNLIKNALEIGYRHIDCAAIYKNEKLIGSALKKSREDLNIDRKDLFITSKLWCTNFKKEHVRGACENTLKQLQLDYLDLYLIHWPVAFEHTGYDLEPGLPRDENNKIKFAKVTLQETWQAMEELVDSGLVKNIGVSNYSLPLLLDMMNYARIKPSVNQIEIHPYLNQNDLVKTLQEFDIHCTAYRPMAYGDASGAKLIEDPVIVELSNKYNCKPAQIVLSWNVSRGVSAVPKSLSRGHLEENFNSYKLQLTKEDVDKINTLNKNKRFTDPMKKLGHCQCLIKELI</sequence>
<evidence type="ECO:0000256" key="1">
    <source>
        <dbReference type="ARBA" id="ARBA00023002"/>
    </source>
</evidence>
<dbReference type="AlphaFoldDB" id="A0AAW2ZFX8"/>
<dbReference type="Proteomes" id="UP001431209">
    <property type="component" value="Unassembled WGS sequence"/>
</dbReference>
<reference evidence="6 7" key="1">
    <citation type="submission" date="2024-03" db="EMBL/GenBank/DDBJ databases">
        <title>The Acrasis kona genome and developmental transcriptomes reveal deep origins of eukaryotic multicellular pathways.</title>
        <authorList>
            <person name="Sheikh S."/>
            <person name="Fu C.-J."/>
            <person name="Brown M.W."/>
            <person name="Baldauf S.L."/>
        </authorList>
    </citation>
    <scope>NUCLEOTIDE SEQUENCE [LARGE SCALE GENOMIC DNA]</scope>
    <source>
        <strain evidence="6 7">ATCC MYA-3509</strain>
    </source>
</reference>
<dbReference type="PROSITE" id="PS00062">
    <property type="entry name" value="ALDOKETO_REDUCTASE_2"/>
    <property type="match status" value="1"/>
</dbReference>
<dbReference type="PRINTS" id="PR00069">
    <property type="entry name" value="ALDKETRDTASE"/>
</dbReference>
<evidence type="ECO:0000313" key="7">
    <source>
        <dbReference type="Proteomes" id="UP001431209"/>
    </source>
</evidence>
<dbReference type="InterPro" id="IPR023210">
    <property type="entry name" value="NADP_OxRdtase_dom"/>
</dbReference>